<accession>A0A645IW49</accession>
<dbReference type="GO" id="GO:0022857">
    <property type="term" value="F:transmembrane transporter activity"/>
    <property type="evidence" value="ECO:0007669"/>
    <property type="project" value="InterPro"/>
</dbReference>
<keyword evidence="1" id="KW-1133">Transmembrane helix</keyword>
<reference evidence="2" key="1">
    <citation type="submission" date="2019-08" db="EMBL/GenBank/DDBJ databases">
        <authorList>
            <person name="Kucharzyk K."/>
            <person name="Murdoch R.W."/>
            <person name="Higgins S."/>
            <person name="Loffler F."/>
        </authorList>
    </citation>
    <scope>NUCLEOTIDE SEQUENCE</scope>
</reference>
<feature type="transmembrane region" description="Helical" evidence="1">
    <location>
        <begin position="137"/>
        <end position="165"/>
    </location>
</feature>
<dbReference type="EMBL" id="VSSQ01123938">
    <property type="protein sequence ID" value="MPN55092.1"/>
    <property type="molecule type" value="Genomic_DNA"/>
</dbReference>
<gene>
    <name evidence="2" type="primary">panT_7</name>
    <name evidence="2" type="ORF">SDC9_202771</name>
</gene>
<dbReference type="Pfam" id="PF12822">
    <property type="entry name" value="ECF_trnsprt"/>
    <property type="match status" value="1"/>
</dbReference>
<dbReference type="Gene3D" id="1.10.1760.20">
    <property type="match status" value="1"/>
</dbReference>
<name>A0A645IW49_9ZZZZ</name>
<feature type="transmembrane region" description="Helical" evidence="1">
    <location>
        <begin position="64"/>
        <end position="86"/>
    </location>
</feature>
<feature type="transmembrane region" description="Helical" evidence="1">
    <location>
        <begin position="93"/>
        <end position="117"/>
    </location>
</feature>
<protein>
    <submittedName>
        <fullName evidence="2">Pantothenic acid transporter PanT</fullName>
    </submittedName>
</protein>
<proteinExistence type="predicted"/>
<sequence length="176" mass="18557">MNATTIHIPVIIGACLLGPKSGAFLGGVFGLTSLINNTLKPLVTSFVFTPFYSLDPRFSGGLRSLVICFVPRILIGIVAGLLFNCLKNRTGAVLACGVAGFLGSMTNTIFVLGGIYLLYGTSYAEARNIGFESLFGIIMSVVGVNGVPEAILAAFLTAVICPPLYKVLHNRKLGKE</sequence>
<evidence type="ECO:0000256" key="1">
    <source>
        <dbReference type="SAM" id="Phobius"/>
    </source>
</evidence>
<evidence type="ECO:0000313" key="2">
    <source>
        <dbReference type="EMBL" id="MPN55092.1"/>
    </source>
</evidence>
<dbReference type="InterPro" id="IPR024529">
    <property type="entry name" value="ECF_trnsprt_substrate-spec"/>
</dbReference>
<dbReference type="AlphaFoldDB" id="A0A645IW49"/>
<keyword evidence="1" id="KW-0472">Membrane</keyword>
<keyword evidence="1" id="KW-0812">Transmembrane</keyword>
<comment type="caution">
    <text evidence="2">The sequence shown here is derived from an EMBL/GenBank/DDBJ whole genome shotgun (WGS) entry which is preliminary data.</text>
</comment>
<organism evidence="2">
    <name type="scientific">bioreactor metagenome</name>
    <dbReference type="NCBI Taxonomy" id="1076179"/>
    <lineage>
        <taxon>unclassified sequences</taxon>
        <taxon>metagenomes</taxon>
        <taxon>ecological metagenomes</taxon>
    </lineage>
</organism>